<evidence type="ECO:0000256" key="2">
    <source>
        <dbReference type="ARBA" id="ARBA00022840"/>
    </source>
</evidence>
<dbReference type="InterPro" id="IPR027417">
    <property type="entry name" value="P-loop_NTPase"/>
</dbReference>
<dbReference type="RefSeq" id="WP_255932566.1">
    <property type="nucleotide sequence ID" value="NZ_JANFNH010000064.1"/>
</dbReference>
<dbReference type="Pfam" id="PF00196">
    <property type="entry name" value="GerE"/>
    <property type="match status" value="1"/>
</dbReference>
<accession>A0ABT1PNM0</accession>
<dbReference type="InterPro" id="IPR016032">
    <property type="entry name" value="Sig_transdc_resp-reg_C-effctor"/>
</dbReference>
<protein>
    <submittedName>
        <fullName evidence="4">AAA family ATPase</fullName>
    </submittedName>
</protein>
<evidence type="ECO:0000313" key="4">
    <source>
        <dbReference type="EMBL" id="MCQ4046381.1"/>
    </source>
</evidence>
<reference evidence="4 5" key="1">
    <citation type="submission" date="2022-06" db="EMBL/GenBank/DDBJ databases">
        <title>Draft genome sequence of type strain Streptomyces rubrisoli DSM 42083.</title>
        <authorList>
            <person name="Duangmal K."/>
            <person name="Klaysubun C."/>
        </authorList>
    </citation>
    <scope>NUCLEOTIDE SEQUENCE [LARGE SCALE GENOMIC DNA]</scope>
    <source>
        <strain evidence="4 5">DSM 42083</strain>
    </source>
</reference>
<dbReference type="SUPFAM" id="SSF46894">
    <property type="entry name" value="C-terminal effector domain of the bipartite response regulators"/>
    <property type="match status" value="1"/>
</dbReference>
<dbReference type="SUPFAM" id="SSF48452">
    <property type="entry name" value="TPR-like"/>
    <property type="match status" value="1"/>
</dbReference>
<dbReference type="PROSITE" id="PS50043">
    <property type="entry name" value="HTH_LUXR_2"/>
    <property type="match status" value="1"/>
</dbReference>
<dbReference type="PANTHER" id="PTHR16305:SF35">
    <property type="entry name" value="TRANSCRIPTIONAL ACTIVATOR DOMAIN"/>
    <property type="match status" value="1"/>
</dbReference>
<dbReference type="Pfam" id="PF13191">
    <property type="entry name" value="AAA_16"/>
    <property type="match status" value="1"/>
</dbReference>
<dbReference type="InterPro" id="IPR041664">
    <property type="entry name" value="AAA_16"/>
</dbReference>
<gene>
    <name evidence="4" type="ORF">NON19_31110</name>
</gene>
<dbReference type="Proteomes" id="UP001206206">
    <property type="component" value="Unassembled WGS sequence"/>
</dbReference>
<dbReference type="CDD" id="cd06170">
    <property type="entry name" value="LuxR_C_like"/>
    <property type="match status" value="1"/>
</dbReference>
<organism evidence="4 5">
    <name type="scientific">Streptantibioticus rubrisoli</name>
    <dbReference type="NCBI Taxonomy" id="1387313"/>
    <lineage>
        <taxon>Bacteria</taxon>
        <taxon>Bacillati</taxon>
        <taxon>Actinomycetota</taxon>
        <taxon>Actinomycetes</taxon>
        <taxon>Kitasatosporales</taxon>
        <taxon>Streptomycetaceae</taxon>
        <taxon>Streptantibioticus</taxon>
    </lineage>
</organism>
<sequence length="935" mass="98440">MPTTLYGREHERAVLVRLLAEARDGASGVLVLRGEPGIGKTALLDHAAATGAAAGMRVIRAAGVEYEAELPYAALHLLLGTGLDRLPALPGPQRQALEGAFGLAPPVATDRLLTGLAVLSLLSELAEERPLLCVVDDAQWLDRASADALLLAARRLQAEPVALLLAARDGEGGPAAVGLPELRLTGLAEQAAARLLDARCGQLLAPVRHRVLTEARGNPLALTELPAALAAEPAGAPEVPGAIPLTDRLQVAFHGQVSRLPAATQTLLLVAAAEPGADLEVLRRAAEPLGAALPDLRPAEEAGLVRTAEADRTLAFRHPLLRAAVYRRAPLTTRLAAHRALADALAGSPDDEAADRRAWHLALAAPAPDETVAAALEQAAVRAHGRGGHAAAAAAIERAARLTPDPDTATRRLALSAEAAIEAGDLARAESLARRAAARLTEPLYAVPVMPGEPGLRDVLAHVRATARFLQGDFPGAYRLLADGAELAAGSDQRQAARMLMQAFHVAWYLGEHELAEVLDGLGRLVHPVDDPVTPLVRYLVAATAPVLDRRAEPLPPLAETVAAAEANGARVPSDVVQVCGASLILGRDAETYRLAASLAAGARASGGFGQLPTVLFFLAEAELFHGRHRDALASATEALRIARDTGQRQWTSQLAGFLAYLAAVEGDEEGCRRLADDALADTGTGGHPAMAPGEPWTRWALGLLDLGAGRAAEALDRLAPLVEGAMRHHVSATRAVPDLVEAAVRLGRPERARASAQRFARWAGRTGQPWAEALALRCRALLADNPADQEACYTEALAAYREPGGPDRPLEQARTALLYGEWLRRARRKAEARAPLRAAVETFERLGAGPWAQRARTELGATGESVPRAAGRPGALAVLTPQELQIVRLAARGLSNRDIAAQLFLSPRTVGYHLYKAYPKLGVSSRGELAELGD</sequence>
<keyword evidence="2" id="KW-0067">ATP-binding</keyword>
<dbReference type="InterPro" id="IPR036388">
    <property type="entry name" value="WH-like_DNA-bd_sf"/>
</dbReference>
<evidence type="ECO:0000313" key="5">
    <source>
        <dbReference type="Proteomes" id="UP001206206"/>
    </source>
</evidence>
<name>A0ABT1PNM0_9ACTN</name>
<dbReference type="PANTHER" id="PTHR16305">
    <property type="entry name" value="TESTICULAR SOLUBLE ADENYLYL CYCLASE"/>
    <property type="match status" value="1"/>
</dbReference>
<dbReference type="InterPro" id="IPR000792">
    <property type="entry name" value="Tscrpt_reg_LuxR_C"/>
</dbReference>
<evidence type="ECO:0000259" key="3">
    <source>
        <dbReference type="PROSITE" id="PS50043"/>
    </source>
</evidence>
<dbReference type="InterPro" id="IPR011990">
    <property type="entry name" value="TPR-like_helical_dom_sf"/>
</dbReference>
<dbReference type="PRINTS" id="PR00038">
    <property type="entry name" value="HTHLUXR"/>
</dbReference>
<evidence type="ECO:0000256" key="1">
    <source>
        <dbReference type="ARBA" id="ARBA00022741"/>
    </source>
</evidence>
<dbReference type="SUPFAM" id="SSF52540">
    <property type="entry name" value="P-loop containing nucleoside triphosphate hydrolases"/>
    <property type="match status" value="1"/>
</dbReference>
<dbReference type="Gene3D" id="1.10.10.10">
    <property type="entry name" value="Winged helix-like DNA-binding domain superfamily/Winged helix DNA-binding domain"/>
    <property type="match status" value="1"/>
</dbReference>
<comment type="caution">
    <text evidence="4">The sequence shown here is derived from an EMBL/GenBank/DDBJ whole genome shotgun (WGS) entry which is preliminary data.</text>
</comment>
<dbReference type="EMBL" id="JANFNH010000064">
    <property type="protein sequence ID" value="MCQ4046381.1"/>
    <property type="molecule type" value="Genomic_DNA"/>
</dbReference>
<keyword evidence="5" id="KW-1185">Reference proteome</keyword>
<proteinExistence type="predicted"/>
<feature type="domain" description="HTH luxR-type" evidence="3">
    <location>
        <begin position="873"/>
        <end position="935"/>
    </location>
</feature>
<dbReference type="SMART" id="SM00421">
    <property type="entry name" value="HTH_LUXR"/>
    <property type="match status" value="1"/>
</dbReference>
<dbReference type="Gene3D" id="3.40.50.300">
    <property type="entry name" value="P-loop containing nucleotide triphosphate hydrolases"/>
    <property type="match status" value="1"/>
</dbReference>
<keyword evidence="1" id="KW-0547">Nucleotide-binding</keyword>